<dbReference type="RefSeq" id="WP_344103973.1">
    <property type="nucleotide sequence ID" value="NZ_BAAANL010000005.1"/>
</dbReference>
<reference evidence="12 13" key="1">
    <citation type="journal article" date="2019" name="Int. J. Syst. Evol. Microbiol.">
        <title>The Global Catalogue of Microorganisms (GCM) 10K type strain sequencing project: providing services to taxonomists for standard genome sequencing and annotation.</title>
        <authorList>
            <consortium name="The Broad Institute Genomics Platform"/>
            <consortium name="The Broad Institute Genome Sequencing Center for Infectious Disease"/>
            <person name="Wu L."/>
            <person name="Ma J."/>
        </authorList>
    </citation>
    <scope>NUCLEOTIDE SEQUENCE [LARGE SCALE GENOMIC DNA]</scope>
    <source>
        <strain evidence="12 13">JCM 14326</strain>
    </source>
</reference>
<keyword evidence="8" id="KW-1015">Disulfide bond</keyword>
<keyword evidence="6" id="KW-0560">Oxidoreductase</keyword>
<evidence type="ECO:0000256" key="2">
    <source>
        <dbReference type="ARBA" id="ARBA00006214"/>
    </source>
</evidence>
<evidence type="ECO:0000256" key="8">
    <source>
        <dbReference type="ARBA" id="ARBA00023157"/>
    </source>
</evidence>
<keyword evidence="13" id="KW-1185">Reference proteome</keyword>
<gene>
    <name evidence="12" type="ORF">GCM10009751_28210</name>
</gene>
<keyword evidence="7 10" id="KW-0472">Membrane</keyword>
<sequence length="228" mass="24495">MNEKSAAAVASSDNDNDVMDDDAAYDELDAGGPAAKPLGSRTMGWLLVVLGAIGFVAAFALAWEKYLHFVQPDRAASCSLNLFVQCTAAMDSWQGALLGFPNPYLGVAAFPVVITTGVVLLTGARLPRWYWTSLLVGTVLGQALVFFLMYTSFYVIVALCPYCMVVWTIQWPLLWYQVVRGAQSGDLPMGAGLRDALVTNRTVILAIGYVIAVGWLLLAVGSDLVASF</sequence>
<evidence type="ECO:0000256" key="3">
    <source>
        <dbReference type="ARBA" id="ARBA00022692"/>
    </source>
</evidence>
<accession>A0ABN2NGY8</accession>
<evidence type="ECO:0000313" key="13">
    <source>
        <dbReference type="Proteomes" id="UP001501094"/>
    </source>
</evidence>
<dbReference type="EMBL" id="BAAANL010000005">
    <property type="protein sequence ID" value="GAA1868046.1"/>
    <property type="molecule type" value="Genomic_DNA"/>
</dbReference>
<protein>
    <recommendedName>
        <fullName evidence="11">Vitamin K epoxide reductase domain-containing protein</fullName>
    </recommendedName>
</protein>
<evidence type="ECO:0000256" key="5">
    <source>
        <dbReference type="ARBA" id="ARBA00022989"/>
    </source>
</evidence>
<keyword evidence="9" id="KW-0676">Redox-active center</keyword>
<evidence type="ECO:0000256" key="9">
    <source>
        <dbReference type="ARBA" id="ARBA00023284"/>
    </source>
</evidence>
<comment type="caution">
    <text evidence="12">The sequence shown here is derived from an EMBL/GenBank/DDBJ whole genome shotgun (WGS) entry which is preliminary data.</text>
</comment>
<dbReference type="Proteomes" id="UP001501094">
    <property type="component" value="Unassembled WGS sequence"/>
</dbReference>
<feature type="transmembrane region" description="Helical" evidence="10">
    <location>
        <begin position="197"/>
        <end position="218"/>
    </location>
</feature>
<keyword evidence="5 10" id="KW-1133">Transmembrane helix</keyword>
<evidence type="ECO:0000256" key="10">
    <source>
        <dbReference type="SAM" id="Phobius"/>
    </source>
</evidence>
<keyword evidence="3 10" id="KW-0812">Transmembrane</keyword>
<proteinExistence type="inferred from homology"/>
<comment type="subcellular location">
    <subcellularLocation>
        <location evidence="1">Membrane</location>
        <topology evidence="1">Multi-pass membrane protein</topology>
    </subcellularLocation>
</comment>
<evidence type="ECO:0000259" key="11">
    <source>
        <dbReference type="SMART" id="SM00756"/>
    </source>
</evidence>
<evidence type="ECO:0000256" key="1">
    <source>
        <dbReference type="ARBA" id="ARBA00004141"/>
    </source>
</evidence>
<dbReference type="Gene3D" id="1.20.1440.130">
    <property type="entry name" value="VKOR domain"/>
    <property type="match status" value="1"/>
</dbReference>
<evidence type="ECO:0000313" key="12">
    <source>
        <dbReference type="EMBL" id="GAA1868046.1"/>
    </source>
</evidence>
<name>A0ABN2NGY8_9MICO</name>
<evidence type="ECO:0000256" key="7">
    <source>
        <dbReference type="ARBA" id="ARBA00023136"/>
    </source>
</evidence>
<dbReference type="CDD" id="cd12922">
    <property type="entry name" value="VKOR_5"/>
    <property type="match status" value="1"/>
</dbReference>
<feature type="transmembrane region" description="Helical" evidence="10">
    <location>
        <begin position="129"/>
        <end position="147"/>
    </location>
</feature>
<comment type="similarity">
    <text evidence="2">Belongs to the VKOR family.</text>
</comment>
<organism evidence="12 13">
    <name type="scientific">Myceligenerans crystallogenes</name>
    <dbReference type="NCBI Taxonomy" id="316335"/>
    <lineage>
        <taxon>Bacteria</taxon>
        <taxon>Bacillati</taxon>
        <taxon>Actinomycetota</taxon>
        <taxon>Actinomycetes</taxon>
        <taxon>Micrococcales</taxon>
        <taxon>Promicromonosporaceae</taxon>
        <taxon>Myceligenerans</taxon>
    </lineage>
</organism>
<dbReference type="Pfam" id="PF07884">
    <property type="entry name" value="VKOR"/>
    <property type="match status" value="1"/>
</dbReference>
<dbReference type="InterPro" id="IPR038354">
    <property type="entry name" value="VKOR_sf"/>
</dbReference>
<feature type="transmembrane region" description="Helical" evidence="10">
    <location>
        <begin position="103"/>
        <end position="122"/>
    </location>
</feature>
<feature type="domain" description="Vitamin K epoxide reductase" evidence="11">
    <location>
        <begin position="40"/>
        <end position="181"/>
    </location>
</feature>
<dbReference type="SMART" id="SM00756">
    <property type="entry name" value="VKc"/>
    <property type="match status" value="1"/>
</dbReference>
<dbReference type="InterPro" id="IPR041714">
    <property type="entry name" value="VKOR_Actinobacteria"/>
</dbReference>
<evidence type="ECO:0000256" key="6">
    <source>
        <dbReference type="ARBA" id="ARBA00023002"/>
    </source>
</evidence>
<evidence type="ECO:0000256" key="4">
    <source>
        <dbReference type="ARBA" id="ARBA00022719"/>
    </source>
</evidence>
<feature type="transmembrane region" description="Helical" evidence="10">
    <location>
        <begin position="153"/>
        <end position="176"/>
    </location>
</feature>
<keyword evidence="4" id="KW-0874">Quinone</keyword>
<dbReference type="InterPro" id="IPR012932">
    <property type="entry name" value="VKOR"/>
</dbReference>
<feature type="transmembrane region" description="Helical" evidence="10">
    <location>
        <begin position="45"/>
        <end position="63"/>
    </location>
</feature>